<dbReference type="Pfam" id="PF00632">
    <property type="entry name" value="HECT"/>
    <property type="match status" value="1"/>
</dbReference>
<dbReference type="PROSITE" id="PS50237">
    <property type="entry name" value="HECT"/>
    <property type="match status" value="1"/>
</dbReference>
<dbReference type="InterPro" id="IPR000569">
    <property type="entry name" value="HECT_dom"/>
</dbReference>
<dbReference type="PROSITE" id="PS50096">
    <property type="entry name" value="IQ"/>
    <property type="match status" value="1"/>
</dbReference>
<keyword evidence="8" id="KW-1185">Reference proteome</keyword>
<reference evidence="9 10" key="1">
    <citation type="submission" date="2025-05" db="UniProtKB">
        <authorList>
            <consortium name="RefSeq"/>
        </authorList>
    </citation>
    <scope>IDENTIFICATION</scope>
</reference>
<sequence>MFAQQSEIKKIEFLEHAKQAREGRASEKKRDDSSVVIQACVRGFLTRRRLHNDVRQLFDSTMYACNNTDKKLMLEPAMDIYRLIKKFLFVYDEKRDIERLELLCRYLVVSMESDNAKDCYVSVALNKEHVLCWIRQLKCLLWLCCQQLNTLKPDNPNSAKSINLYLHVLVTFTSTSNWKLLRTKSMEPLRPSMNQLCNNVMGYLHQQGMYSVLQELLSKGLARCKPCLKHATLSAIITLALRPLVAASLSDNLISLFVLHILSVPAVVQHLSTTAPECLAVFMSNGLFKKSLELLISEQSTRIVFNSLEGNYALCLLGNIIQLADIEKEQLPTVLVEFTVVVSRLLERCQKYVVNKRSNLTHWHPVLGWFSQKTDIRLHEALPHVVKQLSLLWSHNILRILFAELLAIESPPHTPTSPLLPITEEQHSNKTRDIFRKAFTVKQNGPKARKQEQNESVIVTLVCTLYQTALSTLTQLRLNILTGISHHESLLPKLWYYIHTHVRLKTLLEQLSGNSSSSLPDCQVVILFCDCTSHLITILDDVEMYDQQRPFTLQNLVDMGAFFNQLIFRLVWNNIIDVKVVAVHSLFIAAHTLTSLLYERDCRRPYAPKNHWLIKDTKPGTLLAELEKGKKTASLLLQKTPFIIPHKERVMLFRKAVGAERTAMGLTESVFTSPQSTLISIHRSRIIEDGYRQLAAIPAQALKGVIRVKFVNEQGLDEAGIDQDGVFKEFLEETIKKVFDPSLNLFKMTSEMRLYPSPTSSIHDNHLHLFEFVGRMLGKAVYEGIVVEVPFAPFFLSHVLGHHHSSRYSSIDELPSLDPELYKNLTYVKHYDGDVTDLELTFSCDEDVMGKVVNHELVPGGKAIAVTKENIISYVHMMAHFRMYTQIKDQTNAFIRGFRSIINPDWLALFSRAPELQCLISGDTMAIDLHDLRAHTQYYGGFHNNHRVIVWLWDVLDHDFTAEERGQFLKFVTSCSKAPLLGFSNLEPPFSIRCVEVSDDQDTGDTVGSVLRGLFSIRKKDPVGRLPTSSTCFNLLKLPNYQRKSTLRDKLRYAITSNTGFELS</sequence>
<proteinExistence type="predicted"/>
<evidence type="ECO:0000313" key="9">
    <source>
        <dbReference type="RefSeq" id="XP_014671272.1"/>
    </source>
</evidence>
<dbReference type="PANTHER" id="PTHR45700:SF3">
    <property type="entry name" value="UBIQUITIN-PROTEIN LIGASE E3B"/>
    <property type="match status" value="1"/>
</dbReference>
<keyword evidence="5 6" id="KW-0833">Ubl conjugation pathway</keyword>
<evidence type="ECO:0000256" key="6">
    <source>
        <dbReference type="PROSITE-ProRule" id="PRU00104"/>
    </source>
</evidence>
<dbReference type="GeneID" id="106812034"/>
<dbReference type="RefSeq" id="XP_014671273.1">
    <property type="nucleotide sequence ID" value="XM_014815787.1"/>
</dbReference>
<dbReference type="SMART" id="SM00015">
    <property type="entry name" value="IQ"/>
    <property type="match status" value="1"/>
</dbReference>
<dbReference type="RefSeq" id="XP_014671272.1">
    <property type="nucleotide sequence ID" value="XM_014815786.1"/>
</dbReference>
<evidence type="ECO:0000259" key="7">
    <source>
        <dbReference type="PROSITE" id="PS50237"/>
    </source>
</evidence>
<dbReference type="InterPro" id="IPR035983">
    <property type="entry name" value="Hect_E3_ubiquitin_ligase"/>
</dbReference>
<feature type="domain" description="HECT" evidence="7">
    <location>
        <begin position="698"/>
        <end position="1064"/>
    </location>
</feature>
<feature type="active site" description="Glycyl thioester intermediate" evidence="6">
    <location>
        <position position="1032"/>
    </location>
</feature>
<comment type="catalytic activity">
    <reaction evidence="1">
        <text>S-ubiquitinyl-[E2 ubiquitin-conjugating enzyme]-L-cysteine + [acceptor protein]-L-lysine = [E2 ubiquitin-conjugating enzyme]-L-cysteine + N(6)-ubiquitinyl-[acceptor protein]-L-lysine.</text>
        <dbReference type="EC" id="2.3.2.26"/>
    </reaction>
</comment>
<evidence type="ECO:0000256" key="4">
    <source>
        <dbReference type="ARBA" id="ARBA00022679"/>
    </source>
</evidence>
<organism evidence="8 9">
    <name type="scientific">Priapulus caudatus</name>
    <name type="common">Priapulid worm</name>
    <dbReference type="NCBI Taxonomy" id="37621"/>
    <lineage>
        <taxon>Eukaryota</taxon>
        <taxon>Metazoa</taxon>
        <taxon>Ecdysozoa</taxon>
        <taxon>Scalidophora</taxon>
        <taxon>Priapulida</taxon>
        <taxon>Priapulimorpha</taxon>
        <taxon>Priapulimorphida</taxon>
        <taxon>Priapulidae</taxon>
        <taxon>Priapulus</taxon>
    </lineage>
</organism>
<keyword evidence="4" id="KW-0808">Transferase</keyword>
<dbReference type="Gene3D" id="3.90.1750.10">
    <property type="entry name" value="Hect, E3 ligase catalytic domains"/>
    <property type="match status" value="1"/>
</dbReference>
<evidence type="ECO:0000256" key="5">
    <source>
        <dbReference type="ARBA" id="ARBA00022786"/>
    </source>
</evidence>
<evidence type="ECO:0000256" key="3">
    <source>
        <dbReference type="ARBA" id="ARBA00012485"/>
    </source>
</evidence>
<comment type="pathway">
    <text evidence="2">Protein modification; protein ubiquitination.</text>
</comment>
<evidence type="ECO:0000256" key="1">
    <source>
        <dbReference type="ARBA" id="ARBA00000885"/>
    </source>
</evidence>
<dbReference type="Gene3D" id="3.30.2410.10">
    <property type="entry name" value="Hect, E3 ligase catalytic domain"/>
    <property type="match status" value="1"/>
</dbReference>
<dbReference type="InterPro" id="IPR044611">
    <property type="entry name" value="E3A/B/C-like"/>
</dbReference>
<dbReference type="EC" id="2.3.2.26" evidence="3"/>
<dbReference type="Gene3D" id="3.30.2160.10">
    <property type="entry name" value="Hect, E3 ligase catalytic domain"/>
    <property type="match status" value="1"/>
</dbReference>
<dbReference type="CDD" id="cd00078">
    <property type="entry name" value="HECTc"/>
    <property type="match status" value="1"/>
</dbReference>
<dbReference type="SUPFAM" id="SSF56204">
    <property type="entry name" value="Hect, E3 ligase catalytic domain"/>
    <property type="match status" value="1"/>
</dbReference>
<gene>
    <name evidence="9 10" type="primary">LOC106812034</name>
</gene>
<evidence type="ECO:0000256" key="2">
    <source>
        <dbReference type="ARBA" id="ARBA00004906"/>
    </source>
</evidence>
<dbReference type="Proteomes" id="UP000695022">
    <property type="component" value="Unplaced"/>
</dbReference>
<protein>
    <recommendedName>
        <fullName evidence="3">HECT-type E3 ubiquitin transferase</fullName>
        <ecNumber evidence="3">2.3.2.26</ecNumber>
    </recommendedName>
</protein>
<dbReference type="InterPro" id="IPR000048">
    <property type="entry name" value="IQ_motif_EF-hand-BS"/>
</dbReference>
<name>A0ABM1EGF1_PRICU</name>
<dbReference type="PANTHER" id="PTHR45700">
    <property type="entry name" value="UBIQUITIN-PROTEIN LIGASE E3C"/>
    <property type="match status" value="1"/>
</dbReference>
<accession>A0ABM1EGF1</accession>
<evidence type="ECO:0000313" key="8">
    <source>
        <dbReference type="Proteomes" id="UP000695022"/>
    </source>
</evidence>
<dbReference type="SMART" id="SM00119">
    <property type="entry name" value="HECTc"/>
    <property type="match status" value="1"/>
</dbReference>
<evidence type="ECO:0000313" key="10">
    <source>
        <dbReference type="RefSeq" id="XP_014671273.1"/>
    </source>
</evidence>